<feature type="transmembrane region" description="Helical" evidence="9">
    <location>
        <begin position="31"/>
        <end position="51"/>
    </location>
</feature>
<evidence type="ECO:0000256" key="9">
    <source>
        <dbReference type="SAM" id="Phobius"/>
    </source>
</evidence>
<dbReference type="Pfam" id="PF00893">
    <property type="entry name" value="Multi_Drug_Res"/>
    <property type="match status" value="1"/>
</dbReference>
<evidence type="ECO:0000256" key="1">
    <source>
        <dbReference type="ARBA" id="ARBA00004651"/>
    </source>
</evidence>
<keyword evidence="2" id="KW-0813">Transport</keyword>
<feature type="transmembrane region" description="Helical" evidence="9">
    <location>
        <begin position="89"/>
        <end position="108"/>
    </location>
</feature>
<keyword evidence="3" id="KW-1003">Cell membrane</keyword>
<evidence type="ECO:0000256" key="7">
    <source>
        <dbReference type="ARBA" id="ARBA00038032"/>
    </source>
</evidence>
<dbReference type="InterPro" id="IPR037185">
    <property type="entry name" value="EmrE-like"/>
</dbReference>
<protein>
    <submittedName>
        <fullName evidence="10">QacE family quaternary ammonium compound efflux SMR transporter</fullName>
    </submittedName>
</protein>
<feature type="transmembrane region" description="Helical" evidence="9">
    <location>
        <begin position="63"/>
        <end position="83"/>
    </location>
</feature>
<comment type="caution">
    <text evidence="10">The sequence shown here is derived from an EMBL/GenBank/DDBJ whole genome shotgun (WGS) entry which is preliminary data.</text>
</comment>
<dbReference type="EMBL" id="VTDN01000019">
    <property type="protein sequence ID" value="MEB5477881.1"/>
    <property type="molecule type" value="Genomic_DNA"/>
</dbReference>
<comment type="similarity">
    <text evidence="7 8">Belongs to the drug/metabolite transporter (DMT) superfamily. Small multidrug resistance (SMR) (TC 2.A.7.1) family.</text>
</comment>
<dbReference type="Gene3D" id="1.10.3730.20">
    <property type="match status" value="1"/>
</dbReference>
<accession>A0ABU6DVJ1</accession>
<dbReference type="Proteomes" id="UP001339883">
    <property type="component" value="Unassembled WGS sequence"/>
</dbReference>
<keyword evidence="4 8" id="KW-0812">Transmembrane</keyword>
<comment type="subcellular location">
    <subcellularLocation>
        <location evidence="1 8">Cell membrane</location>
        <topology evidence="1 8">Multi-pass membrane protein</topology>
    </subcellularLocation>
</comment>
<proteinExistence type="inferred from homology"/>
<evidence type="ECO:0000256" key="4">
    <source>
        <dbReference type="ARBA" id="ARBA00022692"/>
    </source>
</evidence>
<dbReference type="RefSeq" id="WP_325776273.1">
    <property type="nucleotide sequence ID" value="NZ_VTDN01000019.1"/>
</dbReference>
<evidence type="ECO:0000256" key="3">
    <source>
        <dbReference type="ARBA" id="ARBA00022475"/>
    </source>
</evidence>
<dbReference type="InterPro" id="IPR045324">
    <property type="entry name" value="Small_multidrug_res"/>
</dbReference>
<reference evidence="10 11" key="1">
    <citation type="submission" date="2019-08" db="EMBL/GenBank/DDBJ databases">
        <title>Five species of Acinetobacter isolated from floral nectar and animal pollinators.</title>
        <authorList>
            <person name="Hendry T.A."/>
        </authorList>
    </citation>
    <scope>NUCLEOTIDE SEQUENCE [LARGE SCALE GENOMIC DNA]</scope>
    <source>
        <strain evidence="10 11">MD18.27</strain>
    </source>
</reference>
<evidence type="ECO:0000256" key="8">
    <source>
        <dbReference type="RuleBase" id="RU003942"/>
    </source>
</evidence>
<evidence type="ECO:0000313" key="10">
    <source>
        <dbReference type="EMBL" id="MEB5477881.1"/>
    </source>
</evidence>
<dbReference type="InterPro" id="IPR000390">
    <property type="entry name" value="Small_drug/metabolite_transptr"/>
</dbReference>
<organism evidence="10 11">
    <name type="scientific">Acinetobacter pollinis</name>
    <dbReference type="NCBI Taxonomy" id="2605270"/>
    <lineage>
        <taxon>Bacteria</taxon>
        <taxon>Pseudomonadati</taxon>
        <taxon>Pseudomonadota</taxon>
        <taxon>Gammaproteobacteria</taxon>
        <taxon>Moraxellales</taxon>
        <taxon>Moraxellaceae</taxon>
        <taxon>Acinetobacter</taxon>
    </lineage>
</organism>
<evidence type="ECO:0000313" key="11">
    <source>
        <dbReference type="Proteomes" id="UP001339883"/>
    </source>
</evidence>
<name>A0ABU6DVJ1_9GAMM</name>
<evidence type="ECO:0000256" key="6">
    <source>
        <dbReference type="ARBA" id="ARBA00023136"/>
    </source>
</evidence>
<keyword evidence="11" id="KW-1185">Reference proteome</keyword>
<gene>
    <name evidence="10" type="ORF">I2F25_12685</name>
</gene>
<keyword evidence="5 9" id="KW-1133">Transmembrane helix</keyword>
<dbReference type="SUPFAM" id="SSF103481">
    <property type="entry name" value="Multidrug resistance efflux transporter EmrE"/>
    <property type="match status" value="1"/>
</dbReference>
<dbReference type="PANTHER" id="PTHR30561:SF1">
    <property type="entry name" value="MULTIDRUG TRANSPORTER EMRE"/>
    <property type="match status" value="1"/>
</dbReference>
<evidence type="ECO:0000256" key="5">
    <source>
        <dbReference type="ARBA" id="ARBA00022989"/>
    </source>
</evidence>
<keyword evidence="6 9" id="KW-0472">Membrane</keyword>
<evidence type="ECO:0000256" key="2">
    <source>
        <dbReference type="ARBA" id="ARBA00022448"/>
    </source>
</evidence>
<dbReference type="PANTHER" id="PTHR30561">
    <property type="entry name" value="SMR FAMILY PROTON-DEPENDENT DRUG EFFLUX TRANSPORTER SUGE"/>
    <property type="match status" value="1"/>
</dbReference>
<sequence length="114" mass="12271">MNNILFAYILLSCAIISEVIGSSFLVKSEGFTKIIPSIMVFILFSIAFYLLSQVIKIIPLGIAYAIWGGVGIVLTALIGYFIFKQTLDLAAIIGIGFIVCGVIIINVFSHSAGH</sequence>